<keyword evidence="3" id="KW-1185">Reference proteome</keyword>
<feature type="non-terminal residue" evidence="2">
    <location>
        <position position="1"/>
    </location>
</feature>
<evidence type="ECO:0000313" key="3">
    <source>
        <dbReference type="Proteomes" id="UP000054018"/>
    </source>
</evidence>
<dbReference type="HOGENOM" id="CLU_2850560_0_0_1"/>
<reference evidence="2 3" key="1">
    <citation type="submission" date="2014-04" db="EMBL/GenBank/DDBJ databases">
        <authorList>
            <consortium name="DOE Joint Genome Institute"/>
            <person name="Kuo A."/>
            <person name="Kohler A."/>
            <person name="Costa M.D."/>
            <person name="Nagy L.G."/>
            <person name="Floudas D."/>
            <person name="Copeland A."/>
            <person name="Barry K.W."/>
            <person name="Cichocki N."/>
            <person name="Veneault-Fourrey C."/>
            <person name="LaButti K."/>
            <person name="Lindquist E.A."/>
            <person name="Lipzen A."/>
            <person name="Lundell T."/>
            <person name="Morin E."/>
            <person name="Murat C."/>
            <person name="Sun H."/>
            <person name="Tunlid A."/>
            <person name="Henrissat B."/>
            <person name="Grigoriev I.V."/>
            <person name="Hibbett D.S."/>
            <person name="Martin F."/>
            <person name="Nordberg H.P."/>
            <person name="Cantor M.N."/>
            <person name="Hua S.X."/>
        </authorList>
    </citation>
    <scope>NUCLEOTIDE SEQUENCE [LARGE SCALE GENOMIC DNA]</scope>
    <source>
        <strain evidence="2 3">441</strain>
    </source>
</reference>
<reference evidence="3" key="2">
    <citation type="submission" date="2015-01" db="EMBL/GenBank/DDBJ databases">
        <title>Evolutionary Origins and Diversification of the Mycorrhizal Mutualists.</title>
        <authorList>
            <consortium name="DOE Joint Genome Institute"/>
            <consortium name="Mycorrhizal Genomics Consortium"/>
            <person name="Kohler A."/>
            <person name="Kuo A."/>
            <person name="Nagy L.G."/>
            <person name="Floudas D."/>
            <person name="Copeland A."/>
            <person name="Barry K.W."/>
            <person name="Cichocki N."/>
            <person name="Veneault-Fourrey C."/>
            <person name="LaButti K."/>
            <person name="Lindquist E.A."/>
            <person name="Lipzen A."/>
            <person name="Lundell T."/>
            <person name="Morin E."/>
            <person name="Murat C."/>
            <person name="Riley R."/>
            <person name="Ohm R."/>
            <person name="Sun H."/>
            <person name="Tunlid A."/>
            <person name="Henrissat B."/>
            <person name="Grigoriev I.V."/>
            <person name="Hibbett D.S."/>
            <person name="Martin F."/>
        </authorList>
    </citation>
    <scope>NUCLEOTIDE SEQUENCE [LARGE SCALE GENOMIC DNA]</scope>
    <source>
        <strain evidence="3">441</strain>
    </source>
</reference>
<evidence type="ECO:0000256" key="1">
    <source>
        <dbReference type="SAM" id="MobiDB-lite"/>
    </source>
</evidence>
<organism evidence="2 3">
    <name type="scientific">Pisolithus microcarpus 441</name>
    <dbReference type="NCBI Taxonomy" id="765257"/>
    <lineage>
        <taxon>Eukaryota</taxon>
        <taxon>Fungi</taxon>
        <taxon>Dikarya</taxon>
        <taxon>Basidiomycota</taxon>
        <taxon>Agaricomycotina</taxon>
        <taxon>Agaricomycetes</taxon>
        <taxon>Agaricomycetidae</taxon>
        <taxon>Boletales</taxon>
        <taxon>Sclerodermatineae</taxon>
        <taxon>Pisolithaceae</taxon>
        <taxon>Pisolithus</taxon>
    </lineage>
</organism>
<dbReference type="AlphaFoldDB" id="A0A0C9ZAL0"/>
<feature type="compositionally biased region" description="Basic residues" evidence="1">
    <location>
        <begin position="49"/>
        <end position="65"/>
    </location>
</feature>
<proteinExistence type="predicted"/>
<evidence type="ECO:0000313" key="2">
    <source>
        <dbReference type="EMBL" id="KIK26326.1"/>
    </source>
</evidence>
<sequence>MKRSLKSCPRRSFRTVTEPSNGKVCGVDIVRLLANGMGRRKKVMESRRTKGRKNRLGFRRGRLRQ</sequence>
<dbReference type="EMBL" id="KN833702">
    <property type="protein sequence ID" value="KIK26326.1"/>
    <property type="molecule type" value="Genomic_DNA"/>
</dbReference>
<name>A0A0C9ZAL0_9AGAM</name>
<dbReference type="Proteomes" id="UP000054018">
    <property type="component" value="Unassembled WGS sequence"/>
</dbReference>
<accession>A0A0C9ZAL0</accession>
<gene>
    <name evidence="2" type="ORF">PISMIDRAFT_676130</name>
</gene>
<protein>
    <submittedName>
        <fullName evidence="2">Uncharacterized protein</fullName>
    </submittedName>
</protein>
<feature type="region of interest" description="Disordered" evidence="1">
    <location>
        <begin position="40"/>
        <end position="65"/>
    </location>
</feature>